<sequence>ALEGEIWKEVLDRARKFQAGDVDVPSDAFATDVTGVVWAFNFAGMLDRGFYGQVRDVILQIGRVLDRQRPPGPGTGRVAAGFTAVGVPHVELDLPDRFVVHKPPGWEVDTADVGGARHMSQFLQS</sequence>
<name>A0A813J2M2_POLGL</name>
<reference evidence="1" key="1">
    <citation type="submission" date="2021-02" db="EMBL/GenBank/DDBJ databases">
        <authorList>
            <person name="Dougan E. K."/>
            <person name="Rhodes N."/>
            <person name="Thang M."/>
            <person name="Chan C."/>
        </authorList>
    </citation>
    <scope>NUCLEOTIDE SEQUENCE</scope>
</reference>
<feature type="non-terminal residue" evidence="1">
    <location>
        <position position="1"/>
    </location>
</feature>
<dbReference type="AlphaFoldDB" id="A0A813J2M2"/>
<organism evidence="1 2">
    <name type="scientific">Polarella glacialis</name>
    <name type="common">Dinoflagellate</name>
    <dbReference type="NCBI Taxonomy" id="89957"/>
    <lineage>
        <taxon>Eukaryota</taxon>
        <taxon>Sar</taxon>
        <taxon>Alveolata</taxon>
        <taxon>Dinophyceae</taxon>
        <taxon>Suessiales</taxon>
        <taxon>Suessiaceae</taxon>
        <taxon>Polarella</taxon>
    </lineage>
</organism>
<evidence type="ECO:0000313" key="1">
    <source>
        <dbReference type="EMBL" id="CAE8663704.1"/>
    </source>
</evidence>
<gene>
    <name evidence="1" type="ORF">PGLA2088_LOCUS15345</name>
</gene>
<accession>A0A813J2M2</accession>
<comment type="caution">
    <text evidence="1">The sequence shown here is derived from an EMBL/GenBank/DDBJ whole genome shotgun (WGS) entry which is preliminary data.</text>
</comment>
<proteinExistence type="predicted"/>
<evidence type="ECO:0000313" key="2">
    <source>
        <dbReference type="Proteomes" id="UP000626109"/>
    </source>
</evidence>
<dbReference type="EMBL" id="CAJNNW010018912">
    <property type="protein sequence ID" value="CAE8663704.1"/>
    <property type="molecule type" value="Genomic_DNA"/>
</dbReference>
<feature type="non-terminal residue" evidence="1">
    <location>
        <position position="125"/>
    </location>
</feature>
<dbReference type="Proteomes" id="UP000626109">
    <property type="component" value="Unassembled WGS sequence"/>
</dbReference>
<protein>
    <submittedName>
        <fullName evidence="1">Uncharacterized protein</fullName>
    </submittedName>
</protein>